<dbReference type="GO" id="GO:0005829">
    <property type="term" value="C:cytosol"/>
    <property type="evidence" value="ECO:0007669"/>
    <property type="project" value="GOC"/>
</dbReference>
<dbReference type="InterPro" id="IPR036188">
    <property type="entry name" value="FAD/NAD-bd_sf"/>
</dbReference>
<dbReference type="AlphaFoldDB" id="A0A316U9R3"/>
<dbReference type="OrthoDB" id="498204at2759"/>
<dbReference type="Proteomes" id="UP000245942">
    <property type="component" value="Unassembled WGS sequence"/>
</dbReference>
<dbReference type="SUPFAM" id="SSF51905">
    <property type="entry name" value="FAD/NAD(P)-binding domain"/>
    <property type="match status" value="1"/>
</dbReference>
<dbReference type="RefSeq" id="XP_025346905.1">
    <property type="nucleotide sequence ID" value="XM_025492838.1"/>
</dbReference>
<keyword evidence="4" id="KW-1185">Reference proteome</keyword>
<dbReference type="InterPro" id="IPR006076">
    <property type="entry name" value="FAD-dep_OxRdtase"/>
</dbReference>
<dbReference type="PANTHER" id="PTHR13847:SF185">
    <property type="entry name" value="FAD DEPENDENT OXIDOREDUCTASE SUPERFAMILY (AFU_ORTHOLOGUE AFUA_3G02360)"/>
    <property type="match status" value="1"/>
</dbReference>
<organism evidence="3 4">
    <name type="scientific">Pseudomicrostroma glucosiphilum</name>
    <dbReference type="NCBI Taxonomy" id="1684307"/>
    <lineage>
        <taxon>Eukaryota</taxon>
        <taxon>Fungi</taxon>
        <taxon>Dikarya</taxon>
        <taxon>Basidiomycota</taxon>
        <taxon>Ustilaginomycotina</taxon>
        <taxon>Exobasidiomycetes</taxon>
        <taxon>Microstromatales</taxon>
        <taxon>Microstromatales incertae sedis</taxon>
        <taxon>Pseudomicrostroma</taxon>
    </lineage>
</organism>
<gene>
    <name evidence="3" type="ORF">BCV69DRAFT_283849</name>
</gene>
<evidence type="ECO:0000259" key="2">
    <source>
        <dbReference type="Pfam" id="PF01266"/>
    </source>
</evidence>
<dbReference type="EMBL" id="KZ819330">
    <property type="protein sequence ID" value="PWN19745.1"/>
    <property type="molecule type" value="Genomic_DNA"/>
</dbReference>
<dbReference type="Gene3D" id="3.30.9.10">
    <property type="entry name" value="D-Amino Acid Oxidase, subunit A, domain 2"/>
    <property type="match status" value="1"/>
</dbReference>
<sequence length="398" mass="42023">MGVCTAYYLTREEAYRDGDLDVILVEEGEIAGGASGKAAGFIARDWHGAPTRSLGELSWHLHDQLAAELGGDKAYGYRRVKSYSLDAKPASQRRHVGASKPVSREANPSEMQAPTRALPHPQDWLSLPSGTEAAERTLGWLDSHSVTDLRELGDEDTTAQVTPELFVQTLWKECLAAGVKHVRGKAVGSKRNADGSVASISVETGAHDTIPLATDKLLLAAGPWTGKVAQSVLGVQVPIRELAGHSIIYRPTEALPAEAIFAAVRDHGVTNGPEIFTRPDGTLYIAGENSGAPLPPGTSTVTLSEPSVDRLKKCMAILSPAIAEGEIVSINLCYRPITSSGYPFISPLSAVPNAWVCAGHGPWGITLAPGSGKVVSEMILGKATKSADVSLLGLPRSS</sequence>
<feature type="region of interest" description="Disordered" evidence="1">
    <location>
        <begin position="88"/>
        <end position="121"/>
    </location>
</feature>
<evidence type="ECO:0000313" key="3">
    <source>
        <dbReference type="EMBL" id="PWN19745.1"/>
    </source>
</evidence>
<dbReference type="GeneID" id="37014572"/>
<evidence type="ECO:0000256" key="1">
    <source>
        <dbReference type="SAM" id="MobiDB-lite"/>
    </source>
</evidence>
<accession>A0A316U9R3</accession>
<dbReference type="Gene3D" id="3.50.50.60">
    <property type="entry name" value="FAD/NAD(P)-binding domain"/>
    <property type="match status" value="1"/>
</dbReference>
<reference evidence="3 4" key="1">
    <citation type="journal article" date="2018" name="Mol. Biol. Evol.">
        <title>Broad Genomic Sampling Reveals a Smut Pathogenic Ancestry of the Fungal Clade Ustilaginomycotina.</title>
        <authorList>
            <person name="Kijpornyongpan T."/>
            <person name="Mondo S.J."/>
            <person name="Barry K."/>
            <person name="Sandor L."/>
            <person name="Lee J."/>
            <person name="Lipzen A."/>
            <person name="Pangilinan J."/>
            <person name="LaButti K."/>
            <person name="Hainaut M."/>
            <person name="Henrissat B."/>
            <person name="Grigoriev I.V."/>
            <person name="Spatafora J.W."/>
            <person name="Aime M.C."/>
        </authorList>
    </citation>
    <scope>NUCLEOTIDE SEQUENCE [LARGE SCALE GENOMIC DNA]</scope>
    <source>
        <strain evidence="3 4">MCA 4718</strain>
    </source>
</reference>
<dbReference type="GO" id="GO:0005770">
    <property type="term" value="C:late endosome"/>
    <property type="evidence" value="ECO:0007669"/>
    <property type="project" value="TreeGrafter"/>
</dbReference>
<dbReference type="Pfam" id="PF01266">
    <property type="entry name" value="DAO"/>
    <property type="match status" value="1"/>
</dbReference>
<proteinExistence type="predicted"/>
<feature type="domain" description="FAD dependent oxidoreductase" evidence="2">
    <location>
        <begin position="1"/>
        <end position="378"/>
    </location>
</feature>
<name>A0A316U9R3_9BASI</name>
<evidence type="ECO:0000313" key="4">
    <source>
        <dbReference type="Proteomes" id="UP000245942"/>
    </source>
</evidence>
<dbReference type="GO" id="GO:0042147">
    <property type="term" value="P:retrograde transport, endosome to Golgi"/>
    <property type="evidence" value="ECO:0007669"/>
    <property type="project" value="TreeGrafter"/>
</dbReference>
<protein>
    <submittedName>
        <fullName evidence="3">FAD dependent oxidoreductase</fullName>
    </submittedName>
</protein>
<dbReference type="PANTHER" id="PTHR13847">
    <property type="entry name" value="SARCOSINE DEHYDROGENASE-RELATED"/>
    <property type="match status" value="1"/>
</dbReference>
<dbReference type="STRING" id="1684307.A0A316U9R3"/>